<evidence type="ECO:0000259" key="2">
    <source>
        <dbReference type="PROSITE" id="PS51903"/>
    </source>
</evidence>
<dbReference type="PANTHER" id="PTHR47016">
    <property type="entry name" value="ATP-DEPENDENT CLP PROTEASE ATP-BINDING SUBUNIT CLPT1, CHLOROPLASTIC"/>
    <property type="match status" value="1"/>
</dbReference>
<dbReference type="RefSeq" id="WP_344617195.1">
    <property type="nucleotide sequence ID" value="NZ_BAAARV010000071.1"/>
</dbReference>
<dbReference type="Gene3D" id="1.10.1780.10">
    <property type="entry name" value="Clp, N-terminal domain"/>
    <property type="match status" value="2"/>
</dbReference>
<evidence type="ECO:0000313" key="3">
    <source>
        <dbReference type="EMBL" id="GAA2371624.1"/>
    </source>
</evidence>
<proteinExistence type="predicted"/>
<dbReference type="InterPro" id="IPR036628">
    <property type="entry name" value="Clp_N_dom_sf"/>
</dbReference>
<dbReference type="EMBL" id="BAAARV010000071">
    <property type="protein sequence ID" value="GAA2371624.1"/>
    <property type="molecule type" value="Genomic_DNA"/>
</dbReference>
<dbReference type="PROSITE" id="PS51903">
    <property type="entry name" value="CLP_R"/>
    <property type="match status" value="1"/>
</dbReference>
<dbReference type="Pfam" id="PF02861">
    <property type="entry name" value="Clp_N"/>
    <property type="match status" value="2"/>
</dbReference>
<evidence type="ECO:0000256" key="1">
    <source>
        <dbReference type="PROSITE-ProRule" id="PRU01251"/>
    </source>
</evidence>
<reference evidence="3 4" key="1">
    <citation type="journal article" date="2019" name="Int. J. Syst. Evol. Microbiol.">
        <title>The Global Catalogue of Microorganisms (GCM) 10K type strain sequencing project: providing services to taxonomists for standard genome sequencing and annotation.</title>
        <authorList>
            <consortium name="The Broad Institute Genomics Platform"/>
            <consortium name="The Broad Institute Genome Sequencing Center for Infectious Disease"/>
            <person name="Wu L."/>
            <person name="Ma J."/>
        </authorList>
    </citation>
    <scope>NUCLEOTIDE SEQUENCE [LARGE SCALE GENOMIC DNA]</scope>
    <source>
        <strain evidence="3 4">JCM 3272</strain>
    </source>
</reference>
<dbReference type="GO" id="GO:0008233">
    <property type="term" value="F:peptidase activity"/>
    <property type="evidence" value="ECO:0007669"/>
    <property type="project" value="UniProtKB-KW"/>
</dbReference>
<comment type="caution">
    <text evidence="3">The sequence shown here is derived from an EMBL/GenBank/DDBJ whole genome shotgun (WGS) entry which is preliminary data.</text>
</comment>
<sequence>MFERFTHQARSAVARARDEAVAMAHPFIGTEHLLLALLADDEGPAGAVLRAAGVRAEAVRSRIRELVDDEPLGDRDAEALRAIGIDLDAVRTQVEQAFGEGALDEPGRPATRRGWLRRRAESSPARGVPFSRRAKKVLGLSVREAAALHDGHIGTAHILLGLLREGEGLAAKVLHDLGVDLPGLRRRTLDGTARAA</sequence>
<protein>
    <submittedName>
        <fullName evidence="3">Clp protease N-terminal domain-containing protein</fullName>
    </submittedName>
</protein>
<keyword evidence="4" id="KW-1185">Reference proteome</keyword>
<dbReference type="InterPro" id="IPR004176">
    <property type="entry name" value="Clp_R_N"/>
</dbReference>
<keyword evidence="3" id="KW-0378">Hydrolase</keyword>
<name>A0ABN3H7N0_9ACTN</name>
<dbReference type="SUPFAM" id="SSF81923">
    <property type="entry name" value="Double Clp-N motif"/>
    <property type="match status" value="2"/>
</dbReference>
<dbReference type="InterPro" id="IPR044217">
    <property type="entry name" value="CLPT1/2"/>
</dbReference>
<accession>A0ABN3H7N0</accession>
<organism evidence="3 4">
    <name type="scientific">Dactylosporangium salmoneum</name>
    <dbReference type="NCBI Taxonomy" id="53361"/>
    <lineage>
        <taxon>Bacteria</taxon>
        <taxon>Bacillati</taxon>
        <taxon>Actinomycetota</taxon>
        <taxon>Actinomycetes</taxon>
        <taxon>Micromonosporales</taxon>
        <taxon>Micromonosporaceae</taxon>
        <taxon>Dactylosporangium</taxon>
    </lineage>
</organism>
<keyword evidence="3" id="KW-0645">Protease</keyword>
<evidence type="ECO:0000313" key="4">
    <source>
        <dbReference type="Proteomes" id="UP001501444"/>
    </source>
</evidence>
<feature type="domain" description="Clp R" evidence="2">
    <location>
        <begin position="2"/>
        <end position="196"/>
    </location>
</feature>
<dbReference type="PANTHER" id="PTHR47016:SF5">
    <property type="entry name" value="CLP DOMAIN SUPERFAMILY PROTEIN"/>
    <property type="match status" value="1"/>
</dbReference>
<dbReference type="Proteomes" id="UP001501444">
    <property type="component" value="Unassembled WGS sequence"/>
</dbReference>
<dbReference type="GO" id="GO:0006508">
    <property type="term" value="P:proteolysis"/>
    <property type="evidence" value="ECO:0007669"/>
    <property type="project" value="UniProtKB-KW"/>
</dbReference>
<gene>
    <name evidence="3" type="ORF">GCM10010170_073300</name>
</gene>
<keyword evidence="1" id="KW-0677">Repeat</keyword>